<protein>
    <submittedName>
        <fullName evidence="2">Cwf21 domain-containing protein</fullName>
    </submittedName>
</protein>
<sequence length="155" mass="17798">MYNGIGLQTARGTGTSGYIQTNLAGAKFAKKPEEDNLENDIAKSEFEINREPNVELLMHERKRQIEIRCLELEDKLEDEEINEVEIMTQVSELRAKLLKEFEKGSLDFDGQLNLSSSHVRQMTLKENRARMRKALSIDKAFVDGKCFQEMTKNSL</sequence>
<dbReference type="WBParaSite" id="RSKR_0000012900.1">
    <property type="protein sequence ID" value="RSKR_0000012900.1"/>
    <property type="gene ID" value="RSKR_0000012900"/>
</dbReference>
<evidence type="ECO:0000313" key="1">
    <source>
        <dbReference type="Proteomes" id="UP000095286"/>
    </source>
</evidence>
<dbReference type="Proteomes" id="UP000095286">
    <property type="component" value="Unplaced"/>
</dbReference>
<proteinExistence type="predicted"/>
<name>A0AC35TFW6_9BILA</name>
<organism evidence="1 2">
    <name type="scientific">Rhabditophanes sp. KR3021</name>
    <dbReference type="NCBI Taxonomy" id="114890"/>
    <lineage>
        <taxon>Eukaryota</taxon>
        <taxon>Metazoa</taxon>
        <taxon>Ecdysozoa</taxon>
        <taxon>Nematoda</taxon>
        <taxon>Chromadorea</taxon>
        <taxon>Rhabditida</taxon>
        <taxon>Tylenchina</taxon>
        <taxon>Panagrolaimomorpha</taxon>
        <taxon>Strongyloidoidea</taxon>
        <taxon>Alloionematidae</taxon>
        <taxon>Rhabditophanes</taxon>
    </lineage>
</organism>
<reference evidence="2" key="1">
    <citation type="submission" date="2016-11" db="UniProtKB">
        <authorList>
            <consortium name="WormBaseParasite"/>
        </authorList>
    </citation>
    <scope>IDENTIFICATION</scope>
    <source>
        <strain evidence="2">KR3021</strain>
    </source>
</reference>
<evidence type="ECO:0000313" key="2">
    <source>
        <dbReference type="WBParaSite" id="RSKR_0000012900.1"/>
    </source>
</evidence>
<accession>A0AC35TFW6</accession>